<dbReference type="OrthoDB" id="10456178at2759"/>
<feature type="transmembrane region" description="Helical" evidence="2">
    <location>
        <begin position="184"/>
        <end position="206"/>
    </location>
</feature>
<evidence type="ECO:0000313" key="4">
    <source>
        <dbReference type="Proteomes" id="UP000756921"/>
    </source>
</evidence>
<dbReference type="AlphaFoldDB" id="A0A9P6G630"/>
<evidence type="ECO:0000256" key="1">
    <source>
        <dbReference type="SAM" id="MobiDB-lite"/>
    </source>
</evidence>
<accession>A0A9P6G630</accession>
<organism evidence="3 4">
    <name type="scientific">Paraphaeosphaeria minitans</name>
    <dbReference type="NCBI Taxonomy" id="565426"/>
    <lineage>
        <taxon>Eukaryota</taxon>
        <taxon>Fungi</taxon>
        <taxon>Dikarya</taxon>
        <taxon>Ascomycota</taxon>
        <taxon>Pezizomycotina</taxon>
        <taxon>Dothideomycetes</taxon>
        <taxon>Pleosporomycetidae</taxon>
        <taxon>Pleosporales</taxon>
        <taxon>Massarineae</taxon>
        <taxon>Didymosphaeriaceae</taxon>
        <taxon>Paraphaeosphaeria</taxon>
    </lineage>
</organism>
<sequence>MRDPSSHCLPSKVITTDMFVLDARQVVTSPDKPRPTPPSTSLENPIITDEHDCKIIQKCEGAPCFDDLDCDPWLTCNHNDAHCRSTKSTVSSATGGSENAITSLTSTAASTSESRATSAIPIPTMLPGPTSTRGDTTLSTLWASLGNSTFVSTTISTLTLVQTLSPTLTPTAVAIPPPPAHNRVLTYIAIPLTLVPLFILALVCFIRWRRTHRKPIPLDASLAAQTSMRSKLPPAGFGEKEGAWTGRGHREYRRSGGTAGGKSVRVSAGTATSRGGVRMSGGKESGRVSAWLDGQGESYGRM</sequence>
<keyword evidence="2" id="KW-0812">Transmembrane</keyword>
<proteinExistence type="predicted"/>
<feature type="compositionally biased region" description="Low complexity" evidence="1">
    <location>
        <begin position="105"/>
        <end position="119"/>
    </location>
</feature>
<feature type="region of interest" description="Disordered" evidence="1">
    <location>
        <begin position="105"/>
        <end position="133"/>
    </location>
</feature>
<evidence type="ECO:0000313" key="3">
    <source>
        <dbReference type="EMBL" id="KAF9729539.1"/>
    </source>
</evidence>
<keyword evidence="2" id="KW-0472">Membrane</keyword>
<keyword evidence="4" id="KW-1185">Reference proteome</keyword>
<keyword evidence="2" id="KW-1133">Transmembrane helix</keyword>
<evidence type="ECO:0000256" key="2">
    <source>
        <dbReference type="SAM" id="Phobius"/>
    </source>
</evidence>
<feature type="region of interest" description="Disordered" evidence="1">
    <location>
        <begin position="231"/>
        <end position="290"/>
    </location>
</feature>
<dbReference type="EMBL" id="WJXW01000016">
    <property type="protein sequence ID" value="KAF9729539.1"/>
    <property type="molecule type" value="Genomic_DNA"/>
</dbReference>
<reference evidence="3" key="1">
    <citation type="journal article" date="2020" name="Mol. Plant Microbe Interact.">
        <title>Genome Sequence of the Biocontrol Agent Coniothyrium minitans strain Conio (IMI 134523).</title>
        <authorList>
            <person name="Patel D."/>
            <person name="Shittu T.A."/>
            <person name="Baroncelli R."/>
            <person name="Muthumeenakshi S."/>
            <person name="Osborne T.H."/>
            <person name="Janganan T.K."/>
            <person name="Sreenivasaprasad S."/>
        </authorList>
    </citation>
    <scope>NUCLEOTIDE SEQUENCE</scope>
    <source>
        <strain evidence="3">Conio</strain>
    </source>
</reference>
<dbReference type="Proteomes" id="UP000756921">
    <property type="component" value="Unassembled WGS sequence"/>
</dbReference>
<protein>
    <submittedName>
        <fullName evidence="3">Uncharacterized protein</fullName>
    </submittedName>
</protein>
<gene>
    <name evidence="3" type="ORF">PMIN01_12403</name>
</gene>
<comment type="caution">
    <text evidence="3">The sequence shown here is derived from an EMBL/GenBank/DDBJ whole genome shotgun (WGS) entry which is preliminary data.</text>
</comment>
<name>A0A9P6G630_9PLEO</name>